<name>A0ABQ2GTE4_9DEIO</name>
<proteinExistence type="predicted"/>
<keyword evidence="2" id="KW-0472">Membrane</keyword>
<reference evidence="4" key="1">
    <citation type="journal article" date="2019" name="Int. J. Syst. Evol. Microbiol.">
        <title>The Global Catalogue of Microorganisms (GCM) 10K type strain sequencing project: providing services to taxonomists for standard genome sequencing and annotation.</title>
        <authorList>
            <consortium name="The Broad Institute Genomics Platform"/>
            <consortium name="The Broad Institute Genome Sequencing Center for Infectious Disease"/>
            <person name="Wu L."/>
            <person name="Ma J."/>
        </authorList>
    </citation>
    <scope>NUCLEOTIDE SEQUENCE [LARGE SCALE GENOMIC DNA]</scope>
    <source>
        <strain evidence="4">JCM 15443</strain>
    </source>
</reference>
<dbReference type="Pfam" id="PF10741">
    <property type="entry name" value="T2SSM_b"/>
    <property type="match status" value="1"/>
</dbReference>
<dbReference type="PANTHER" id="PTHR39555">
    <property type="entry name" value="FIMBRIAL ASSEMBLY PROTEIN PILO-LIKE PROTEIN-RELATED"/>
    <property type="match status" value="1"/>
</dbReference>
<dbReference type="Gene3D" id="3.30.70.60">
    <property type="match status" value="1"/>
</dbReference>
<feature type="compositionally biased region" description="Low complexity" evidence="1">
    <location>
        <begin position="190"/>
        <end position="203"/>
    </location>
</feature>
<accession>A0ABQ2GTE4</accession>
<dbReference type="InterPro" id="IPR034756">
    <property type="entry name" value="T2SSM_b"/>
</dbReference>
<dbReference type="EMBL" id="BMOM01000013">
    <property type="protein sequence ID" value="GGM10714.1"/>
    <property type="molecule type" value="Genomic_DNA"/>
</dbReference>
<evidence type="ECO:0000256" key="1">
    <source>
        <dbReference type="SAM" id="MobiDB-lite"/>
    </source>
</evidence>
<protein>
    <recommendedName>
        <fullName evidence="5">Pilus assembly protein PilO</fullName>
    </recommendedName>
</protein>
<sequence>MPTKNRLSPKNIFLIVLAVCFLVLVLWYVLRFQPRQQQIADLSGQLEPLQTQAIKLRSNVAQVPALRENVAQLRVTQQEFLTALPSTANFGSVLDGLRQTTAATGATMNNFTVQGGQADGLPGGVRPIGLNLGISGKFSQLFETLRTLETAGRFTTVSSVAFQLPTATSFNPDLEGTLGLTVYTFDPAQAASAPAGETSAPSAPSAPPAPASTPGGVQ</sequence>
<gene>
    <name evidence="3" type="ORF">GCM10010841_18930</name>
</gene>
<evidence type="ECO:0000256" key="2">
    <source>
        <dbReference type="SAM" id="Phobius"/>
    </source>
</evidence>
<feature type="transmembrane region" description="Helical" evidence="2">
    <location>
        <begin position="12"/>
        <end position="30"/>
    </location>
</feature>
<organism evidence="3 4">
    <name type="scientific">Deinococcus aerophilus</name>
    <dbReference type="NCBI Taxonomy" id="522488"/>
    <lineage>
        <taxon>Bacteria</taxon>
        <taxon>Thermotogati</taxon>
        <taxon>Deinococcota</taxon>
        <taxon>Deinococci</taxon>
        <taxon>Deinococcales</taxon>
        <taxon>Deinococcaceae</taxon>
        <taxon>Deinococcus</taxon>
    </lineage>
</organism>
<keyword evidence="2" id="KW-0812">Transmembrane</keyword>
<comment type="caution">
    <text evidence="3">The sequence shown here is derived from an EMBL/GenBank/DDBJ whole genome shotgun (WGS) entry which is preliminary data.</text>
</comment>
<dbReference type="Proteomes" id="UP000661918">
    <property type="component" value="Unassembled WGS sequence"/>
</dbReference>
<evidence type="ECO:0000313" key="3">
    <source>
        <dbReference type="EMBL" id="GGM10714.1"/>
    </source>
</evidence>
<evidence type="ECO:0008006" key="5">
    <source>
        <dbReference type="Google" id="ProtNLM"/>
    </source>
</evidence>
<keyword evidence="2" id="KW-1133">Transmembrane helix</keyword>
<keyword evidence="4" id="KW-1185">Reference proteome</keyword>
<dbReference type="InterPro" id="IPR014717">
    <property type="entry name" value="Transl_elong_EF1B/ribsomal_bS6"/>
</dbReference>
<evidence type="ECO:0000313" key="4">
    <source>
        <dbReference type="Proteomes" id="UP000661918"/>
    </source>
</evidence>
<feature type="region of interest" description="Disordered" evidence="1">
    <location>
        <begin position="190"/>
        <end position="218"/>
    </location>
</feature>
<dbReference type="PANTHER" id="PTHR39555:SF1">
    <property type="entry name" value="TYPE IV PILUS INNER MEMBRANE COMPONENT PILO"/>
    <property type="match status" value="1"/>
</dbReference>